<dbReference type="SUPFAM" id="SSF103190">
    <property type="entry name" value="Sensory domain-like"/>
    <property type="match status" value="1"/>
</dbReference>
<evidence type="ECO:0000256" key="7">
    <source>
        <dbReference type="ARBA" id="ARBA00022692"/>
    </source>
</evidence>
<evidence type="ECO:0000256" key="13">
    <source>
        <dbReference type="ARBA" id="ARBA00023136"/>
    </source>
</evidence>
<comment type="catalytic activity">
    <reaction evidence="1">
        <text>ATP + protein L-histidine = ADP + protein N-phospho-L-histidine.</text>
        <dbReference type="EC" id="2.7.13.3"/>
    </reaction>
</comment>
<evidence type="ECO:0000256" key="14">
    <source>
        <dbReference type="SAM" id="Coils"/>
    </source>
</evidence>
<dbReference type="Pfam" id="PF17203">
    <property type="entry name" value="sCache_3_2"/>
    <property type="match status" value="1"/>
</dbReference>
<dbReference type="PANTHER" id="PTHR43065:SF42">
    <property type="entry name" value="TWO-COMPONENT SENSOR PPRA"/>
    <property type="match status" value="1"/>
</dbReference>
<evidence type="ECO:0000256" key="5">
    <source>
        <dbReference type="ARBA" id="ARBA00022553"/>
    </source>
</evidence>
<dbReference type="Pfam" id="PF08448">
    <property type="entry name" value="PAS_4"/>
    <property type="match status" value="1"/>
</dbReference>
<keyword evidence="21" id="KW-1185">Reference proteome</keyword>
<dbReference type="SUPFAM" id="SSF55874">
    <property type="entry name" value="ATPase domain of HSP90 chaperone/DNA topoisomerase II/histidine kinase"/>
    <property type="match status" value="1"/>
</dbReference>
<feature type="region of interest" description="Disordered" evidence="15">
    <location>
        <begin position="670"/>
        <end position="728"/>
    </location>
</feature>
<dbReference type="RefSeq" id="WP_171267982.1">
    <property type="nucleotide sequence ID" value="NZ_CP039543.1"/>
</dbReference>
<evidence type="ECO:0000313" key="20">
    <source>
        <dbReference type="EMBL" id="QJT10468.1"/>
    </source>
</evidence>
<dbReference type="SMART" id="SM00387">
    <property type="entry name" value="HATPase_c"/>
    <property type="match status" value="1"/>
</dbReference>
<gene>
    <name evidence="20" type="ORF">E8L03_16710</name>
</gene>
<evidence type="ECO:0000256" key="4">
    <source>
        <dbReference type="ARBA" id="ARBA00022475"/>
    </source>
</evidence>
<evidence type="ECO:0000256" key="2">
    <source>
        <dbReference type="ARBA" id="ARBA00004651"/>
    </source>
</evidence>
<dbReference type="InterPro" id="IPR036097">
    <property type="entry name" value="HisK_dim/P_sf"/>
</dbReference>
<evidence type="ECO:0000256" key="9">
    <source>
        <dbReference type="ARBA" id="ARBA00022777"/>
    </source>
</evidence>
<dbReference type="InterPro" id="IPR003661">
    <property type="entry name" value="HisK_dim/P_dom"/>
</dbReference>
<keyword evidence="12" id="KW-0902">Two-component regulatory system</keyword>
<keyword evidence="8" id="KW-0547">Nucleotide-binding</keyword>
<dbReference type="CDD" id="cd00082">
    <property type="entry name" value="HisKA"/>
    <property type="match status" value="1"/>
</dbReference>
<proteinExistence type="predicted"/>
<dbReference type="Gene3D" id="3.30.565.10">
    <property type="entry name" value="Histidine kinase-like ATPase, C-terminal domain"/>
    <property type="match status" value="1"/>
</dbReference>
<feature type="domain" description="PAS" evidence="18">
    <location>
        <begin position="327"/>
        <end position="397"/>
    </location>
</feature>
<evidence type="ECO:0000259" key="17">
    <source>
        <dbReference type="PROSITE" id="PS50109"/>
    </source>
</evidence>
<dbReference type="PROSITE" id="PS50112">
    <property type="entry name" value="PAS"/>
    <property type="match status" value="1"/>
</dbReference>
<dbReference type="Pfam" id="PF00512">
    <property type="entry name" value="HisKA"/>
    <property type="match status" value="1"/>
</dbReference>
<accession>A0ABX6NIR4</accession>
<dbReference type="InterPro" id="IPR003594">
    <property type="entry name" value="HATPase_dom"/>
</dbReference>
<dbReference type="Gene3D" id="1.10.287.130">
    <property type="match status" value="1"/>
</dbReference>
<comment type="subcellular location">
    <subcellularLocation>
        <location evidence="2">Cell membrane</location>
        <topology evidence="2">Multi-pass membrane protein</topology>
    </subcellularLocation>
</comment>
<keyword evidence="7 16" id="KW-0812">Transmembrane</keyword>
<evidence type="ECO:0000256" key="6">
    <source>
        <dbReference type="ARBA" id="ARBA00022679"/>
    </source>
</evidence>
<dbReference type="EMBL" id="CP039543">
    <property type="protein sequence ID" value="QJT10468.1"/>
    <property type="molecule type" value="Genomic_DNA"/>
</dbReference>
<sequence>MPDFKAPSRRIGFRPFAGVLRAVERMKFRTKIALGISGIVIAMAIIFAVTLGEMASRAVLSEGRKRGRTVAENLAMRAAEPLIADDLLRLKNLVDELKKVSPDIVYAFIMDESGNVLAHTFQNGFPVELTEANPISDDNFSLVIVDTSAGYIYDFAAPVRLAGSNLGTVRLGLSREQLLEPVSRLNVAVLAISSVSLLIALIAGLAFAHRVTRRINLLKKHAESVVMGNLDVQSAPLPTRHCWECMNCNLTTCPAYGDPLRRCWYMAGHLDDNVPDSCVESCRDCVIYRQNAGDEIQNLAEAFDVMSVTLNTHIKELREAEANLRRQQELLRTIMTVTPDFIALFDNNLRYMSANKAFTDFVHMPEEEIIGKTDEDLFAPENARRRAIEARAALETDQVRKAEISDTSNGGERWFHVVWTPVRDSEGRTVGLLRTSRDMTEVREYQEQLLHSQKMESLGKLAGGVAHEINTPLGVILGYAQLLQDDVDHDSQIYKDLRTIEKQAKVCRQIVSDLLGFSRRAESTKREMCLNNSVMEVVTLVSHTFYLDHVEIITDMDDRMPIIFGDPEKLKQVWINLLNNARDAMHETGGAIIVKTRLYTPLQKVTIWVADTGPGIPPDAMPKIFDPFFSTKAVGEGTGLGLSVSFGIIEDHDGSIEATSPLPNSFFESLTPQTQQKLPPPNDRGPGTVFVVDLPLDHEESIDTPVSSSICKQEQQELDTEPADTPAA</sequence>
<keyword evidence="14" id="KW-0175">Coiled coil</keyword>
<keyword evidence="6" id="KW-0808">Transferase</keyword>
<dbReference type="InterPro" id="IPR029151">
    <property type="entry name" value="Sensor-like_sf"/>
</dbReference>
<reference evidence="20 21" key="1">
    <citation type="submission" date="2019-04" db="EMBL/GenBank/DDBJ databases">
        <title>Isolation and culture of sulfate reducing bacteria from the cold seep of the South China Sea.</title>
        <authorList>
            <person name="Sun C."/>
            <person name="Liu R."/>
        </authorList>
    </citation>
    <scope>NUCLEOTIDE SEQUENCE [LARGE SCALE GENOMIC DNA]</scope>
    <source>
        <strain evidence="20 21">CS1</strain>
    </source>
</reference>
<keyword evidence="11 16" id="KW-1133">Transmembrane helix</keyword>
<dbReference type="SMART" id="SM00388">
    <property type="entry name" value="HisKA"/>
    <property type="match status" value="1"/>
</dbReference>
<evidence type="ECO:0000256" key="11">
    <source>
        <dbReference type="ARBA" id="ARBA00022989"/>
    </source>
</evidence>
<dbReference type="NCBIfam" id="TIGR00229">
    <property type="entry name" value="sensory_box"/>
    <property type="match status" value="1"/>
</dbReference>
<dbReference type="PROSITE" id="PS50113">
    <property type="entry name" value="PAC"/>
    <property type="match status" value="1"/>
</dbReference>
<evidence type="ECO:0000256" key="12">
    <source>
        <dbReference type="ARBA" id="ARBA00023012"/>
    </source>
</evidence>
<evidence type="ECO:0000259" key="19">
    <source>
        <dbReference type="PROSITE" id="PS50113"/>
    </source>
</evidence>
<dbReference type="SUPFAM" id="SSF47384">
    <property type="entry name" value="Homodimeric domain of signal transducing histidine kinase"/>
    <property type="match status" value="1"/>
</dbReference>
<evidence type="ECO:0000256" key="1">
    <source>
        <dbReference type="ARBA" id="ARBA00000085"/>
    </source>
</evidence>
<keyword evidence="4" id="KW-1003">Cell membrane</keyword>
<feature type="domain" description="PAC" evidence="19">
    <location>
        <begin position="398"/>
        <end position="451"/>
    </location>
</feature>
<keyword evidence="10" id="KW-0067">ATP-binding</keyword>
<feature type="coiled-coil region" evidence="14">
    <location>
        <begin position="310"/>
        <end position="337"/>
    </location>
</feature>
<dbReference type="SUPFAM" id="SSF55785">
    <property type="entry name" value="PYP-like sensor domain (PAS domain)"/>
    <property type="match status" value="1"/>
</dbReference>
<feature type="transmembrane region" description="Helical" evidence="16">
    <location>
        <begin position="187"/>
        <end position="208"/>
    </location>
</feature>
<evidence type="ECO:0000256" key="16">
    <source>
        <dbReference type="SAM" id="Phobius"/>
    </source>
</evidence>
<dbReference type="InterPro" id="IPR033463">
    <property type="entry name" value="sCache_3"/>
</dbReference>
<dbReference type="EC" id="2.7.13.3" evidence="3"/>
<name>A0ABX6NIR4_9BACT</name>
<keyword evidence="5" id="KW-0597">Phosphoprotein</keyword>
<keyword evidence="13 16" id="KW-0472">Membrane</keyword>
<dbReference type="InterPro" id="IPR035965">
    <property type="entry name" value="PAS-like_dom_sf"/>
</dbReference>
<dbReference type="Gene3D" id="3.30.450.20">
    <property type="entry name" value="PAS domain"/>
    <property type="match status" value="1"/>
</dbReference>
<dbReference type="InterPro" id="IPR000014">
    <property type="entry name" value="PAS"/>
</dbReference>
<protein>
    <recommendedName>
        <fullName evidence="3">histidine kinase</fullName>
        <ecNumber evidence="3">2.7.13.3</ecNumber>
    </recommendedName>
</protein>
<evidence type="ECO:0000256" key="15">
    <source>
        <dbReference type="SAM" id="MobiDB-lite"/>
    </source>
</evidence>
<feature type="compositionally biased region" description="Polar residues" evidence="15">
    <location>
        <begin position="704"/>
        <end position="713"/>
    </location>
</feature>
<dbReference type="InterPro" id="IPR000700">
    <property type="entry name" value="PAS-assoc_C"/>
</dbReference>
<evidence type="ECO:0000256" key="3">
    <source>
        <dbReference type="ARBA" id="ARBA00012438"/>
    </source>
</evidence>
<organism evidence="20 21">
    <name type="scientific">Oceanidesulfovibrio marinus</name>
    <dbReference type="NCBI Taxonomy" id="370038"/>
    <lineage>
        <taxon>Bacteria</taxon>
        <taxon>Pseudomonadati</taxon>
        <taxon>Thermodesulfobacteriota</taxon>
        <taxon>Desulfovibrionia</taxon>
        <taxon>Desulfovibrionales</taxon>
        <taxon>Desulfovibrionaceae</taxon>
        <taxon>Oceanidesulfovibrio</taxon>
    </lineage>
</organism>
<dbReference type="InterPro" id="IPR013656">
    <property type="entry name" value="PAS_4"/>
</dbReference>
<dbReference type="SMART" id="SM00091">
    <property type="entry name" value="PAS"/>
    <property type="match status" value="1"/>
</dbReference>
<dbReference type="PANTHER" id="PTHR43065">
    <property type="entry name" value="SENSOR HISTIDINE KINASE"/>
    <property type="match status" value="1"/>
</dbReference>
<dbReference type="InterPro" id="IPR036890">
    <property type="entry name" value="HATPase_C_sf"/>
</dbReference>
<feature type="domain" description="Histidine kinase" evidence="17">
    <location>
        <begin position="464"/>
        <end position="698"/>
    </location>
</feature>
<dbReference type="PROSITE" id="PS50109">
    <property type="entry name" value="HIS_KIN"/>
    <property type="match status" value="1"/>
</dbReference>
<dbReference type="InterPro" id="IPR004358">
    <property type="entry name" value="Sig_transdc_His_kin-like_C"/>
</dbReference>
<feature type="transmembrane region" description="Helical" evidence="16">
    <location>
        <begin position="32"/>
        <end position="51"/>
    </location>
</feature>
<dbReference type="CDD" id="cd00130">
    <property type="entry name" value="PAS"/>
    <property type="match status" value="1"/>
</dbReference>
<dbReference type="Gene3D" id="6.10.340.10">
    <property type="match status" value="1"/>
</dbReference>
<evidence type="ECO:0000313" key="21">
    <source>
        <dbReference type="Proteomes" id="UP000503251"/>
    </source>
</evidence>
<dbReference type="PRINTS" id="PR00344">
    <property type="entry name" value="BCTRLSENSOR"/>
</dbReference>
<evidence type="ECO:0000259" key="18">
    <source>
        <dbReference type="PROSITE" id="PS50112"/>
    </source>
</evidence>
<keyword evidence="9" id="KW-0418">Kinase</keyword>
<evidence type="ECO:0000256" key="8">
    <source>
        <dbReference type="ARBA" id="ARBA00022741"/>
    </source>
</evidence>
<dbReference type="InterPro" id="IPR005467">
    <property type="entry name" value="His_kinase_dom"/>
</dbReference>
<dbReference type="Pfam" id="PF02518">
    <property type="entry name" value="HATPase_c"/>
    <property type="match status" value="1"/>
</dbReference>
<dbReference type="Proteomes" id="UP000503251">
    <property type="component" value="Chromosome"/>
</dbReference>
<evidence type="ECO:0000256" key="10">
    <source>
        <dbReference type="ARBA" id="ARBA00022840"/>
    </source>
</evidence>